<sequence length="44" mass="4948">MRFGLYLVFALSLQPQTRNEPPQRRADPSEGSRGREGETLATTI</sequence>
<gene>
    <name evidence="2" type="ORF">HMPREF3185_01047</name>
</gene>
<feature type="region of interest" description="Disordered" evidence="1">
    <location>
        <begin position="14"/>
        <end position="44"/>
    </location>
</feature>
<dbReference type="AlphaFoldDB" id="A0A134B8G7"/>
<organism evidence="2 3">
    <name type="scientific">Porphyromonas somerae</name>
    <dbReference type="NCBI Taxonomy" id="322095"/>
    <lineage>
        <taxon>Bacteria</taxon>
        <taxon>Pseudomonadati</taxon>
        <taxon>Bacteroidota</taxon>
        <taxon>Bacteroidia</taxon>
        <taxon>Bacteroidales</taxon>
        <taxon>Porphyromonadaceae</taxon>
        <taxon>Porphyromonas</taxon>
    </lineage>
</organism>
<proteinExistence type="predicted"/>
<dbReference type="PATRIC" id="fig|322095.3.peg.1034"/>
<protein>
    <submittedName>
        <fullName evidence="2">Uncharacterized protein</fullName>
    </submittedName>
</protein>
<dbReference type="Proteomes" id="UP000070224">
    <property type="component" value="Unassembled WGS sequence"/>
</dbReference>
<reference evidence="3" key="1">
    <citation type="submission" date="2016-01" db="EMBL/GenBank/DDBJ databases">
        <authorList>
            <person name="Mitreva M."/>
            <person name="Pepin K.H."/>
            <person name="Mihindukulasuriya K.A."/>
            <person name="Fulton R."/>
            <person name="Fronick C."/>
            <person name="O'Laughlin M."/>
            <person name="Miner T."/>
            <person name="Herter B."/>
            <person name="Rosa B.A."/>
            <person name="Cordes M."/>
            <person name="Tomlinson C."/>
            <person name="Wollam A."/>
            <person name="Palsikar V.B."/>
            <person name="Mardis E.R."/>
            <person name="Wilson R.K."/>
        </authorList>
    </citation>
    <scope>NUCLEOTIDE SEQUENCE [LARGE SCALE GENOMIC DNA]</scope>
    <source>
        <strain evidence="3">KA00683</strain>
    </source>
</reference>
<accession>A0A134B8G7</accession>
<keyword evidence="3" id="KW-1185">Reference proteome</keyword>
<dbReference type="EMBL" id="LSDK01000072">
    <property type="protein sequence ID" value="KXB76239.1"/>
    <property type="molecule type" value="Genomic_DNA"/>
</dbReference>
<name>A0A134B8G7_9PORP</name>
<evidence type="ECO:0000313" key="2">
    <source>
        <dbReference type="EMBL" id="KXB76239.1"/>
    </source>
</evidence>
<evidence type="ECO:0000313" key="3">
    <source>
        <dbReference type="Proteomes" id="UP000070224"/>
    </source>
</evidence>
<evidence type="ECO:0000256" key="1">
    <source>
        <dbReference type="SAM" id="MobiDB-lite"/>
    </source>
</evidence>
<comment type="caution">
    <text evidence="2">The sequence shown here is derived from an EMBL/GenBank/DDBJ whole genome shotgun (WGS) entry which is preliminary data.</text>
</comment>
<feature type="compositionally biased region" description="Basic and acidic residues" evidence="1">
    <location>
        <begin position="21"/>
        <end position="38"/>
    </location>
</feature>